<dbReference type="Gene3D" id="1.10.3260.10">
    <property type="entry name" value="DNA ligase, ATP-dependent, N-terminal domain"/>
    <property type="match status" value="1"/>
</dbReference>
<dbReference type="GO" id="GO:0006273">
    <property type="term" value="P:lagging strand elongation"/>
    <property type="evidence" value="ECO:0007669"/>
    <property type="project" value="TreeGrafter"/>
</dbReference>
<dbReference type="AlphaFoldDB" id="X1UL96"/>
<dbReference type="PANTHER" id="PTHR45674:SF7">
    <property type="entry name" value="DNA LIGASE"/>
    <property type="match status" value="1"/>
</dbReference>
<accession>X1UL96</accession>
<name>X1UL96_9ZZZZ</name>
<dbReference type="SUPFAM" id="SSF117018">
    <property type="entry name" value="ATP-dependent DNA ligase DNA-binding domain"/>
    <property type="match status" value="1"/>
</dbReference>
<comment type="caution">
    <text evidence="3">The sequence shown here is derived from an EMBL/GenBank/DDBJ whole genome shotgun (WGS) entry which is preliminary data.</text>
</comment>
<dbReference type="GO" id="GO:0006281">
    <property type="term" value="P:DNA repair"/>
    <property type="evidence" value="ECO:0007669"/>
    <property type="project" value="InterPro"/>
</dbReference>
<dbReference type="GO" id="GO:0003677">
    <property type="term" value="F:DNA binding"/>
    <property type="evidence" value="ECO:0007669"/>
    <property type="project" value="InterPro"/>
</dbReference>
<dbReference type="Pfam" id="PF04675">
    <property type="entry name" value="DNA_ligase_A_N"/>
    <property type="match status" value="1"/>
</dbReference>
<proteinExistence type="predicted"/>
<dbReference type="InterPro" id="IPR050191">
    <property type="entry name" value="ATP-dep_DNA_ligase"/>
</dbReference>
<dbReference type="GO" id="GO:0006310">
    <property type="term" value="P:DNA recombination"/>
    <property type="evidence" value="ECO:0007669"/>
    <property type="project" value="InterPro"/>
</dbReference>
<keyword evidence="1" id="KW-0436">Ligase</keyword>
<dbReference type="GO" id="GO:0003910">
    <property type="term" value="F:DNA ligase (ATP) activity"/>
    <property type="evidence" value="ECO:0007669"/>
    <property type="project" value="InterPro"/>
</dbReference>
<protein>
    <recommendedName>
        <fullName evidence="2">DNA ligase ATP-dependent N-terminal domain-containing protein</fullName>
    </recommendedName>
</protein>
<organism evidence="3">
    <name type="scientific">marine sediment metagenome</name>
    <dbReference type="NCBI Taxonomy" id="412755"/>
    <lineage>
        <taxon>unclassified sequences</taxon>
        <taxon>metagenomes</taxon>
        <taxon>ecological metagenomes</taxon>
    </lineage>
</organism>
<evidence type="ECO:0000259" key="2">
    <source>
        <dbReference type="Pfam" id="PF04675"/>
    </source>
</evidence>
<gene>
    <name evidence="3" type="ORF">S12H4_58266</name>
</gene>
<dbReference type="InterPro" id="IPR012308">
    <property type="entry name" value="DNA_ligase_ATP-dep_N"/>
</dbReference>
<dbReference type="EMBL" id="BARW01037810">
    <property type="protein sequence ID" value="GAJ18299.1"/>
    <property type="molecule type" value="Genomic_DNA"/>
</dbReference>
<sequence length="131" mass="15273">MRYKKLVEFYEEVSQTTKRLEKIKILSKFLKSLKESDRDIMYLLLGDIYPEYDERRIGISNQLTIKAISKATGTDTKKIIHEWKIIGDLGKVAEKFTLHKKQSTLHSHILTIEKVLENLRKLPELEGKGTV</sequence>
<dbReference type="PANTHER" id="PTHR45674">
    <property type="entry name" value="DNA LIGASE 1/3 FAMILY MEMBER"/>
    <property type="match status" value="1"/>
</dbReference>
<evidence type="ECO:0000256" key="1">
    <source>
        <dbReference type="ARBA" id="ARBA00022598"/>
    </source>
</evidence>
<evidence type="ECO:0000313" key="3">
    <source>
        <dbReference type="EMBL" id="GAJ18299.1"/>
    </source>
</evidence>
<feature type="non-terminal residue" evidence="3">
    <location>
        <position position="131"/>
    </location>
</feature>
<feature type="domain" description="DNA ligase ATP-dependent N-terminal" evidence="2">
    <location>
        <begin position="3"/>
        <end position="129"/>
    </location>
</feature>
<dbReference type="InterPro" id="IPR036599">
    <property type="entry name" value="DNA_ligase_N_sf"/>
</dbReference>
<reference evidence="3" key="1">
    <citation type="journal article" date="2014" name="Front. Microbiol.">
        <title>High frequency of phylogenetically diverse reductive dehalogenase-homologous genes in deep subseafloor sedimentary metagenomes.</title>
        <authorList>
            <person name="Kawai M."/>
            <person name="Futagami T."/>
            <person name="Toyoda A."/>
            <person name="Takaki Y."/>
            <person name="Nishi S."/>
            <person name="Hori S."/>
            <person name="Arai W."/>
            <person name="Tsubouchi T."/>
            <person name="Morono Y."/>
            <person name="Uchiyama I."/>
            <person name="Ito T."/>
            <person name="Fujiyama A."/>
            <person name="Inagaki F."/>
            <person name="Takami H."/>
        </authorList>
    </citation>
    <scope>NUCLEOTIDE SEQUENCE</scope>
    <source>
        <strain evidence="3">Expedition CK06-06</strain>
    </source>
</reference>